<accession>A0A8H6KKS8</accession>
<reference evidence="1" key="1">
    <citation type="journal article" date="2020" name="Phytopathology">
        <title>Genome Sequence Resources of Colletotrichum truncatum, C. plurivorum, C. musicola, and C. sojae: Four Species Pathogenic to Soybean (Glycine max).</title>
        <authorList>
            <person name="Rogerio F."/>
            <person name="Boufleur T.R."/>
            <person name="Ciampi-Guillardi M."/>
            <person name="Sukno S.A."/>
            <person name="Thon M.R."/>
            <person name="Massola Junior N.S."/>
            <person name="Baroncelli R."/>
        </authorList>
    </citation>
    <scope>NUCLEOTIDE SEQUENCE</scope>
    <source>
        <strain evidence="1">LFN0074</strain>
    </source>
</reference>
<sequence>MGPTSASDQEARSSLWQQSPSVGRVCGSIFSSTVTDVLMSATSPLLDDGDGDLYVNTEDEDHAPQYFAFCHAVVDVCSSRITGFTFSPEDDQWDCVWTERTGVTLEYFKERWDTLPTCNDAGETSVARQQQSSDPDPELDLILTQPDNHIAAMAQTFLLTCPSSWNSGFGPLSSGCLRSFIEKQEPPDLGVDVAEMMAFRWYASSTADYMVGMFGLKAPNGQTCLMWNRLAWFFSNARKSIPQYEEIYSDVWSALHNGDVDLKPSDIQGPSFIQFNEYLTTAVAASDLGRDGAMEVAARMVQFMSTIREFTKERNLTAAMRTESVISTGREMFQALGRKFRLP</sequence>
<dbReference type="Proteomes" id="UP000639643">
    <property type="component" value="Unassembled WGS sequence"/>
</dbReference>
<gene>
    <name evidence="1" type="ORF">CMUS01_06593</name>
</gene>
<evidence type="ECO:0000313" key="1">
    <source>
        <dbReference type="EMBL" id="KAF6833347.1"/>
    </source>
</evidence>
<dbReference type="EMBL" id="WIGM01000218">
    <property type="protein sequence ID" value="KAF6833347.1"/>
    <property type="molecule type" value="Genomic_DNA"/>
</dbReference>
<organism evidence="1 2">
    <name type="scientific">Colletotrichum musicola</name>
    <dbReference type="NCBI Taxonomy" id="2175873"/>
    <lineage>
        <taxon>Eukaryota</taxon>
        <taxon>Fungi</taxon>
        <taxon>Dikarya</taxon>
        <taxon>Ascomycota</taxon>
        <taxon>Pezizomycotina</taxon>
        <taxon>Sordariomycetes</taxon>
        <taxon>Hypocreomycetidae</taxon>
        <taxon>Glomerellales</taxon>
        <taxon>Glomerellaceae</taxon>
        <taxon>Colletotrichum</taxon>
        <taxon>Colletotrichum orchidearum species complex</taxon>
    </lineage>
</organism>
<name>A0A8H6KKS8_9PEZI</name>
<dbReference type="OrthoDB" id="3000060at2759"/>
<protein>
    <submittedName>
        <fullName evidence="1">Uncharacterized protein</fullName>
    </submittedName>
</protein>
<dbReference type="AlphaFoldDB" id="A0A8H6KKS8"/>
<evidence type="ECO:0000313" key="2">
    <source>
        <dbReference type="Proteomes" id="UP000639643"/>
    </source>
</evidence>
<keyword evidence="2" id="KW-1185">Reference proteome</keyword>
<proteinExistence type="predicted"/>
<comment type="caution">
    <text evidence="1">The sequence shown here is derived from an EMBL/GenBank/DDBJ whole genome shotgun (WGS) entry which is preliminary data.</text>
</comment>